<dbReference type="AlphaFoldDB" id="A0A9D4L1A6"/>
<accession>A0A9D4L1A6</accession>
<proteinExistence type="predicted"/>
<dbReference type="EMBL" id="JAIWYP010000003">
    <property type="protein sequence ID" value="KAH3849816.1"/>
    <property type="molecule type" value="Genomic_DNA"/>
</dbReference>
<evidence type="ECO:0000313" key="1">
    <source>
        <dbReference type="EMBL" id="KAH3849816.1"/>
    </source>
</evidence>
<dbReference type="Proteomes" id="UP000828390">
    <property type="component" value="Unassembled WGS sequence"/>
</dbReference>
<evidence type="ECO:0000313" key="2">
    <source>
        <dbReference type="Proteomes" id="UP000828390"/>
    </source>
</evidence>
<keyword evidence="2" id="KW-1185">Reference proteome</keyword>
<reference evidence="1" key="1">
    <citation type="journal article" date="2019" name="bioRxiv">
        <title>The Genome of the Zebra Mussel, Dreissena polymorpha: A Resource for Invasive Species Research.</title>
        <authorList>
            <person name="McCartney M.A."/>
            <person name="Auch B."/>
            <person name="Kono T."/>
            <person name="Mallez S."/>
            <person name="Zhang Y."/>
            <person name="Obille A."/>
            <person name="Becker A."/>
            <person name="Abrahante J.E."/>
            <person name="Garbe J."/>
            <person name="Badalamenti J.P."/>
            <person name="Herman A."/>
            <person name="Mangelson H."/>
            <person name="Liachko I."/>
            <person name="Sullivan S."/>
            <person name="Sone E.D."/>
            <person name="Koren S."/>
            <person name="Silverstein K.A.T."/>
            <person name="Beckman K.B."/>
            <person name="Gohl D.M."/>
        </authorList>
    </citation>
    <scope>NUCLEOTIDE SEQUENCE</scope>
    <source>
        <strain evidence="1">Duluth1</strain>
        <tissue evidence="1">Whole animal</tissue>
    </source>
</reference>
<comment type="caution">
    <text evidence="1">The sequence shown here is derived from an EMBL/GenBank/DDBJ whole genome shotgun (WGS) entry which is preliminary data.</text>
</comment>
<sequence>MCKVFPLFGQFYARLRSVNLCSCTNPTSCSAMETSESYEERIKDAVKSNNETLLSSISGMINKISGK</sequence>
<gene>
    <name evidence="1" type="ORF">DPMN_092220</name>
</gene>
<name>A0A9D4L1A6_DREPO</name>
<protein>
    <submittedName>
        <fullName evidence="1">Uncharacterized protein</fullName>
    </submittedName>
</protein>
<reference evidence="1" key="2">
    <citation type="submission" date="2020-11" db="EMBL/GenBank/DDBJ databases">
        <authorList>
            <person name="McCartney M.A."/>
            <person name="Auch B."/>
            <person name="Kono T."/>
            <person name="Mallez S."/>
            <person name="Becker A."/>
            <person name="Gohl D.M."/>
            <person name="Silverstein K.A.T."/>
            <person name="Koren S."/>
            <person name="Bechman K.B."/>
            <person name="Herman A."/>
            <person name="Abrahante J.E."/>
            <person name="Garbe J."/>
        </authorList>
    </citation>
    <scope>NUCLEOTIDE SEQUENCE</scope>
    <source>
        <strain evidence="1">Duluth1</strain>
        <tissue evidence="1">Whole animal</tissue>
    </source>
</reference>
<organism evidence="1 2">
    <name type="scientific">Dreissena polymorpha</name>
    <name type="common">Zebra mussel</name>
    <name type="synonym">Mytilus polymorpha</name>
    <dbReference type="NCBI Taxonomy" id="45954"/>
    <lineage>
        <taxon>Eukaryota</taxon>
        <taxon>Metazoa</taxon>
        <taxon>Spiralia</taxon>
        <taxon>Lophotrochozoa</taxon>
        <taxon>Mollusca</taxon>
        <taxon>Bivalvia</taxon>
        <taxon>Autobranchia</taxon>
        <taxon>Heteroconchia</taxon>
        <taxon>Euheterodonta</taxon>
        <taxon>Imparidentia</taxon>
        <taxon>Neoheterodontei</taxon>
        <taxon>Myida</taxon>
        <taxon>Dreissenoidea</taxon>
        <taxon>Dreissenidae</taxon>
        <taxon>Dreissena</taxon>
    </lineage>
</organism>